<dbReference type="Proteomes" id="UP000666661">
    <property type="component" value="Unassembled WGS sequence"/>
</dbReference>
<dbReference type="InterPro" id="IPR011004">
    <property type="entry name" value="Trimer_LpxA-like_sf"/>
</dbReference>
<dbReference type="SUPFAM" id="SSF51161">
    <property type="entry name" value="Trimeric LpxA-like enzymes"/>
    <property type="match status" value="1"/>
</dbReference>
<evidence type="ECO:0000256" key="1">
    <source>
        <dbReference type="ARBA" id="ARBA00007274"/>
    </source>
</evidence>
<evidence type="ECO:0000313" key="3">
    <source>
        <dbReference type="EMBL" id="MBP0604387.1"/>
    </source>
</evidence>
<dbReference type="CDD" id="cd05825">
    <property type="entry name" value="LbH_wcaF_like"/>
    <property type="match status" value="1"/>
</dbReference>
<proteinExistence type="inferred from homology"/>
<organism evidence="3 4">
    <name type="scientific">Aeromonas sanarellii</name>
    <dbReference type="NCBI Taxonomy" id="633415"/>
    <lineage>
        <taxon>Bacteria</taxon>
        <taxon>Pseudomonadati</taxon>
        <taxon>Pseudomonadota</taxon>
        <taxon>Gammaproteobacteria</taxon>
        <taxon>Aeromonadales</taxon>
        <taxon>Aeromonadaceae</taxon>
        <taxon>Aeromonas</taxon>
    </lineage>
</organism>
<keyword evidence="4" id="KW-1185">Reference proteome</keyword>
<dbReference type="PANTHER" id="PTHR23416:SF23">
    <property type="entry name" value="ACETYLTRANSFERASE C18B11.09C-RELATED"/>
    <property type="match status" value="1"/>
</dbReference>
<reference evidence="3 4" key="1">
    <citation type="submission" date="2021-03" db="EMBL/GenBank/DDBJ databases">
        <title>Plant growth promoting bacteria isolated from wild legumes nodules and trapping Phaseolus vulgaris L. nodules in the center and southern Mexico.</title>
        <authorList>
            <person name="Estrada P."/>
        </authorList>
    </citation>
    <scope>NUCLEOTIDE SEQUENCE [LARGE SCALE GENOMIC DNA]</scope>
    <source>
        <strain evidence="3 4">MaGu-431</strain>
    </source>
</reference>
<dbReference type="Gene3D" id="2.160.10.10">
    <property type="entry name" value="Hexapeptide repeat proteins"/>
    <property type="match status" value="1"/>
</dbReference>
<comment type="caution">
    <text evidence="3">The sequence shown here is derived from an EMBL/GenBank/DDBJ whole genome shotgun (WGS) entry which is preliminary data.</text>
</comment>
<dbReference type="RefSeq" id="WP_209794905.1">
    <property type="nucleotide sequence ID" value="NZ_JAGIQF010000013.1"/>
</dbReference>
<name>A0ABS4BBU7_9GAMM</name>
<keyword evidence="2" id="KW-0808">Transferase</keyword>
<gene>
    <name evidence="3" type="ORF">J8I01_17955</name>
</gene>
<evidence type="ECO:0000256" key="2">
    <source>
        <dbReference type="ARBA" id="ARBA00022679"/>
    </source>
</evidence>
<dbReference type="PANTHER" id="PTHR23416">
    <property type="entry name" value="SIALIC ACID SYNTHASE-RELATED"/>
    <property type="match status" value="1"/>
</dbReference>
<dbReference type="InterPro" id="IPR051159">
    <property type="entry name" value="Hexapeptide_acetyltransf"/>
</dbReference>
<comment type="similarity">
    <text evidence="1">Belongs to the transferase hexapeptide repeat family.</text>
</comment>
<sequence length="181" mass="20106">MKVRLEKYDNSWFYPGSLLKRISWIFISIIFFRTNVPIPSKIKAFILRLMGARIGIGVVIKPNVNIKYPWNLSIGDNTWIGEDVWIDNLVSVNIGGDCCLSQGCYLLTGNHDFTKSTFDLIVSEINIENEAWVGAKAVVCPGVTVGRAAVLTVGSVATKNMDELGIYQGNPAKKIKERVLL</sequence>
<protein>
    <submittedName>
        <fullName evidence="3">WcaF family extracellular polysaccharide biosynthesis acetyltransferase</fullName>
    </submittedName>
</protein>
<evidence type="ECO:0000313" key="4">
    <source>
        <dbReference type="Proteomes" id="UP000666661"/>
    </source>
</evidence>
<dbReference type="NCBIfam" id="NF007797">
    <property type="entry name" value="PRK10502.1"/>
    <property type="match status" value="1"/>
</dbReference>
<dbReference type="EMBL" id="JAGIQF010000013">
    <property type="protein sequence ID" value="MBP0604387.1"/>
    <property type="molecule type" value="Genomic_DNA"/>
</dbReference>
<accession>A0ABS4BBU7</accession>